<keyword evidence="5 7" id="KW-0028">Amino-acid biosynthesis</keyword>
<dbReference type="RefSeq" id="WP_069607174.1">
    <property type="nucleotide sequence ID" value="NZ_CP015217.1"/>
</dbReference>
<feature type="domain" description="Fumarate lyase N-terminal" evidence="8">
    <location>
        <begin position="11"/>
        <end position="305"/>
    </location>
</feature>
<dbReference type="InterPro" id="IPR024083">
    <property type="entry name" value="Fumarase/histidase_N"/>
</dbReference>
<evidence type="ECO:0000259" key="9">
    <source>
        <dbReference type="Pfam" id="PF14698"/>
    </source>
</evidence>
<keyword evidence="7" id="KW-0963">Cytoplasm</keyword>
<dbReference type="FunFam" id="1.10.40.30:FF:000001">
    <property type="entry name" value="Argininosuccinate lyase"/>
    <property type="match status" value="1"/>
</dbReference>
<dbReference type="KEGG" id="laj:A0128_08885"/>
<dbReference type="UniPathway" id="UPA00068">
    <property type="reaction ID" value="UER00114"/>
</dbReference>
<evidence type="ECO:0000313" key="11">
    <source>
        <dbReference type="Proteomes" id="UP000094197"/>
    </source>
</evidence>
<proteinExistence type="inferred from homology"/>
<evidence type="ECO:0000256" key="7">
    <source>
        <dbReference type="HAMAP-Rule" id="MF_00006"/>
    </source>
</evidence>
<evidence type="ECO:0000256" key="1">
    <source>
        <dbReference type="ARBA" id="ARBA00000985"/>
    </source>
</evidence>
<dbReference type="SUPFAM" id="SSF48557">
    <property type="entry name" value="L-aspartase-like"/>
    <property type="match status" value="1"/>
</dbReference>
<keyword evidence="4 7" id="KW-0055">Arginine biosynthesis</keyword>
<comment type="pathway">
    <text evidence="2 7">Amino-acid biosynthesis; L-arginine biosynthesis; L-arginine from L-ornithine and carbamoyl phosphate: step 3/3.</text>
</comment>
<dbReference type="Pfam" id="PF14698">
    <property type="entry name" value="ASL_C2"/>
    <property type="match status" value="1"/>
</dbReference>
<organism evidence="10 11">
    <name type="scientific">Leptospira tipperaryensis</name>
    <dbReference type="NCBI Taxonomy" id="2564040"/>
    <lineage>
        <taxon>Bacteria</taxon>
        <taxon>Pseudomonadati</taxon>
        <taxon>Spirochaetota</taxon>
        <taxon>Spirochaetia</taxon>
        <taxon>Leptospirales</taxon>
        <taxon>Leptospiraceae</taxon>
        <taxon>Leptospira</taxon>
    </lineage>
</organism>
<dbReference type="GO" id="GO:0005829">
    <property type="term" value="C:cytosol"/>
    <property type="evidence" value="ECO:0007669"/>
    <property type="project" value="TreeGrafter"/>
</dbReference>
<dbReference type="PROSITE" id="PS00163">
    <property type="entry name" value="FUMARATE_LYASES"/>
    <property type="match status" value="1"/>
</dbReference>
<evidence type="ECO:0000259" key="8">
    <source>
        <dbReference type="Pfam" id="PF00206"/>
    </source>
</evidence>
<dbReference type="Gene3D" id="1.10.275.10">
    <property type="entry name" value="Fumarase/aspartase (N-terminal domain)"/>
    <property type="match status" value="1"/>
</dbReference>
<keyword evidence="6 7" id="KW-0456">Lyase</keyword>
<dbReference type="Pfam" id="PF00206">
    <property type="entry name" value="Lyase_1"/>
    <property type="match status" value="1"/>
</dbReference>
<dbReference type="PRINTS" id="PR00149">
    <property type="entry name" value="FUMRATELYASE"/>
</dbReference>
<comment type="subcellular location">
    <subcellularLocation>
        <location evidence="7">Cytoplasm</location>
    </subcellularLocation>
</comment>
<accession>A0A1D7UWK6</accession>
<dbReference type="InterPro" id="IPR009049">
    <property type="entry name" value="Argininosuccinate_lyase"/>
</dbReference>
<dbReference type="GO" id="GO:0042450">
    <property type="term" value="P:L-arginine biosynthetic process via ornithine"/>
    <property type="evidence" value="ECO:0007669"/>
    <property type="project" value="UniProtKB-UniRule"/>
</dbReference>
<keyword evidence="11" id="KW-1185">Reference proteome</keyword>
<dbReference type="CDD" id="cd01359">
    <property type="entry name" value="Argininosuccinate_lyase"/>
    <property type="match status" value="1"/>
</dbReference>
<reference evidence="10 11" key="1">
    <citation type="submission" date="2016-04" db="EMBL/GenBank/DDBJ databases">
        <title>Complete genome seqeunce of Leptospira alstonii serovar Room22.</title>
        <authorList>
            <person name="Nally J.E."/>
            <person name="Bayles D.O."/>
            <person name="Hurley D."/>
            <person name="Fanning S."/>
            <person name="McMahon B.J."/>
            <person name="Arent Z."/>
        </authorList>
    </citation>
    <scope>NUCLEOTIDE SEQUENCE [LARGE SCALE GENOMIC DNA]</scope>
    <source>
        <strain evidence="10 11">GWTS #1</strain>
    </source>
</reference>
<evidence type="ECO:0000256" key="5">
    <source>
        <dbReference type="ARBA" id="ARBA00022605"/>
    </source>
</evidence>
<gene>
    <name evidence="7" type="primary">argH</name>
    <name evidence="10" type="ORF">A0128_08885</name>
</gene>
<dbReference type="Proteomes" id="UP000094197">
    <property type="component" value="Chromosome 1"/>
</dbReference>
<evidence type="ECO:0000256" key="2">
    <source>
        <dbReference type="ARBA" id="ARBA00004941"/>
    </source>
</evidence>
<evidence type="ECO:0000256" key="4">
    <source>
        <dbReference type="ARBA" id="ARBA00022571"/>
    </source>
</evidence>
<dbReference type="InterPro" id="IPR008948">
    <property type="entry name" value="L-Aspartase-like"/>
</dbReference>
<dbReference type="FunFam" id="1.20.200.10:FF:000015">
    <property type="entry name" value="argininosuccinate lyase isoform X2"/>
    <property type="match status" value="1"/>
</dbReference>
<dbReference type="AlphaFoldDB" id="A0A1D7UWK6"/>
<dbReference type="EC" id="4.3.2.1" evidence="3 7"/>
<dbReference type="InterPro" id="IPR020557">
    <property type="entry name" value="Fumarate_lyase_CS"/>
</dbReference>
<dbReference type="NCBIfam" id="TIGR00838">
    <property type="entry name" value="argH"/>
    <property type="match status" value="1"/>
</dbReference>
<dbReference type="EMBL" id="CP015217">
    <property type="protein sequence ID" value="AOP33943.1"/>
    <property type="molecule type" value="Genomic_DNA"/>
</dbReference>
<dbReference type="OrthoDB" id="9769623at2"/>
<protein>
    <recommendedName>
        <fullName evidence="3 7">Argininosuccinate lyase</fullName>
        <shortName evidence="7">ASAL</shortName>
        <ecNumber evidence="3 7">4.3.2.1</ecNumber>
    </recommendedName>
    <alternativeName>
        <fullName evidence="7">Arginosuccinase</fullName>
    </alternativeName>
</protein>
<dbReference type="PRINTS" id="PR00145">
    <property type="entry name" value="ARGSUCLYASE"/>
</dbReference>
<dbReference type="PANTHER" id="PTHR43814:SF1">
    <property type="entry name" value="ARGININOSUCCINATE LYASE"/>
    <property type="match status" value="1"/>
</dbReference>
<dbReference type="InterPro" id="IPR000362">
    <property type="entry name" value="Fumarate_lyase_fam"/>
</dbReference>
<name>A0A1D7UWK6_9LEPT</name>
<comment type="catalytic activity">
    <reaction evidence="1 7">
        <text>2-(N(omega)-L-arginino)succinate = fumarate + L-arginine</text>
        <dbReference type="Rhea" id="RHEA:24020"/>
        <dbReference type="ChEBI" id="CHEBI:29806"/>
        <dbReference type="ChEBI" id="CHEBI:32682"/>
        <dbReference type="ChEBI" id="CHEBI:57472"/>
        <dbReference type="EC" id="4.3.2.1"/>
    </reaction>
</comment>
<evidence type="ECO:0000256" key="3">
    <source>
        <dbReference type="ARBA" id="ARBA00012338"/>
    </source>
</evidence>
<dbReference type="Gene3D" id="1.10.40.30">
    <property type="entry name" value="Fumarase/aspartase (C-terminal domain)"/>
    <property type="match status" value="1"/>
</dbReference>
<dbReference type="GO" id="GO:0004056">
    <property type="term" value="F:argininosuccinate lyase activity"/>
    <property type="evidence" value="ECO:0007669"/>
    <property type="project" value="UniProtKB-UniRule"/>
</dbReference>
<dbReference type="PANTHER" id="PTHR43814">
    <property type="entry name" value="ARGININOSUCCINATE LYASE"/>
    <property type="match status" value="1"/>
</dbReference>
<dbReference type="InterPro" id="IPR022761">
    <property type="entry name" value="Fumarate_lyase_N"/>
</dbReference>
<evidence type="ECO:0000256" key="6">
    <source>
        <dbReference type="ARBA" id="ARBA00023239"/>
    </source>
</evidence>
<dbReference type="Gene3D" id="1.20.200.10">
    <property type="entry name" value="Fumarase/aspartase (Central domain)"/>
    <property type="match status" value="1"/>
</dbReference>
<dbReference type="InterPro" id="IPR029419">
    <property type="entry name" value="Arg_succ_lyase_C"/>
</dbReference>
<comment type="similarity">
    <text evidence="7">Belongs to the lyase 1 family. Argininosuccinate lyase subfamily.</text>
</comment>
<evidence type="ECO:0000313" key="10">
    <source>
        <dbReference type="EMBL" id="AOP33943.1"/>
    </source>
</evidence>
<dbReference type="FunFam" id="1.10.275.10:FF:000002">
    <property type="entry name" value="Argininosuccinate lyase"/>
    <property type="match status" value="1"/>
</dbReference>
<feature type="domain" description="Argininosuccinate lyase C-terminal" evidence="9">
    <location>
        <begin position="368"/>
        <end position="433"/>
    </location>
</feature>
<dbReference type="HAMAP" id="MF_00006">
    <property type="entry name" value="Arg_succ_lyase"/>
    <property type="match status" value="1"/>
</dbReference>
<sequence length="470" mass="53126">MTQKEKKLWGGRFQEKASSILERIGESVSFDHKLYKEDIQGSIAHARMLQKIGILTKEELSQIETSLSLIRTELEEGKLEFKSELEDIHMHIESRLTELIGETGKKLHTARSRNDQVTQDVRLFILNQGKEILRSIFNLRNSLYEKAKLSLDVIIPGYTHLQVAQPIRASQYLLSWFWALERDQEFIRFALQSSSELALGSGAMAGVNYPTDREFLKKELGLSKISHNSMDGVASRDHILQFLFAASQLMIHASRICEDIILYSSQEFGILKLPDSLTTGSSIMPQKKNPDIAELIRGKSGRVIGNLNHILVMLKGLPSTYNRDLQEDKLALFDSIETVQISLEGIQAMIEGWIWVPERAEASLKNGFATATDLADYLVNEKKIPFRTAHELVGTLVGICVEQKKTLFDLSESDRISVSEHFAGKEYEDAVSLSLSADKKISYGGTSRKRQEEQLKIALESLKEAEKWLL</sequence>